<dbReference type="Proteomes" id="UP001303587">
    <property type="component" value="Chromosome"/>
</dbReference>
<dbReference type="EMBL" id="CP131060">
    <property type="protein sequence ID" value="WNY25461.1"/>
    <property type="molecule type" value="Genomic_DNA"/>
</dbReference>
<dbReference type="RefSeq" id="WP_338101828.1">
    <property type="nucleotide sequence ID" value="NZ_CP131060.1"/>
</dbReference>
<accession>A0AA96ZVH9</accession>
<gene>
    <name evidence="1" type="ORF">MsAc7_10130</name>
</gene>
<dbReference type="InterPro" id="IPR045390">
    <property type="entry name" value="ABC-3C_MC3"/>
</dbReference>
<reference evidence="1 2" key="1">
    <citation type="submission" date="2023-07" db="EMBL/GenBank/DDBJ databases">
        <title>Closed genoem sequence of Methanosarcinaceae archaeon Ac7.</title>
        <authorList>
            <person name="Poehlein A."/>
            <person name="Protasov E."/>
            <person name="Platt K."/>
            <person name="Reeh H."/>
            <person name="Daniel R."/>
            <person name="Brune A."/>
        </authorList>
    </citation>
    <scope>NUCLEOTIDE SEQUENCE [LARGE SCALE GENOMIC DNA]</scope>
    <source>
        <strain evidence="1 2">Ac7</strain>
    </source>
</reference>
<proteinExistence type="predicted"/>
<organism evidence="1 2">
    <name type="scientific">Methanolapillus millepedarum</name>
    <dbReference type="NCBI Taxonomy" id="3028296"/>
    <lineage>
        <taxon>Archaea</taxon>
        <taxon>Methanobacteriati</taxon>
        <taxon>Methanobacteriota</taxon>
        <taxon>Stenosarchaea group</taxon>
        <taxon>Methanomicrobia</taxon>
        <taxon>Methanosarcinales</taxon>
        <taxon>Methanosarcinaceae</taxon>
        <taxon>Methanolapillus</taxon>
    </lineage>
</organism>
<dbReference type="Pfam" id="PF20131">
    <property type="entry name" value="MC3"/>
    <property type="match status" value="1"/>
</dbReference>
<name>A0AA96ZVH9_9EURY</name>
<protein>
    <submittedName>
        <fullName evidence="1">Uncharacterized protein</fullName>
    </submittedName>
</protein>
<keyword evidence="2" id="KW-1185">Reference proteome</keyword>
<dbReference type="GeneID" id="89230120"/>
<evidence type="ECO:0000313" key="2">
    <source>
        <dbReference type="Proteomes" id="UP001303587"/>
    </source>
</evidence>
<evidence type="ECO:0000313" key="1">
    <source>
        <dbReference type="EMBL" id="WNY25461.1"/>
    </source>
</evidence>
<dbReference type="AlphaFoldDB" id="A0AA96ZVH9"/>
<sequence length="167" mass="19532">MIDWSKRNEEEANLFNPPFLSILCYESIKNYNEETKLNSPFILPFLIIPFILHKKTRDRLPSTTRTQFTTWMVNETNSSLKIDYNSRANAFVPYVKEAIIYSCNTNLIQFSREGNFEIRTKLSKDIYSNEIFTEDALECIKKASFCGKWFARSGDINTIMLFLGVRP</sequence>